<feature type="region of interest" description="Disordered" evidence="1">
    <location>
        <begin position="1207"/>
        <end position="1230"/>
    </location>
</feature>
<protein>
    <submittedName>
        <fullName evidence="4 5">Uncharacterized protein LOC115023502</fullName>
    </submittedName>
</protein>
<dbReference type="GeneID" id="115023502"/>
<reference evidence="4 5" key="1">
    <citation type="submission" date="2025-04" db="UniProtKB">
        <authorList>
            <consortium name="RefSeq"/>
        </authorList>
    </citation>
    <scope>IDENTIFICATION</scope>
</reference>
<dbReference type="Pfam" id="PF18658">
    <property type="entry name" value="zf-C2H2_12"/>
    <property type="match status" value="1"/>
</dbReference>
<feature type="compositionally biased region" description="Polar residues" evidence="1">
    <location>
        <begin position="960"/>
        <end position="971"/>
    </location>
</feature>
<evidence type="ECO:0000313" key="4">
    <source>
        <dbReference type="RefSeq" id="XP_029310386.1"/>
    </source>
</evidence>
<dbReference type="Proteomes" id="UP000504630">
    <property type="component" value="Chromosome 18"/>
</dbReference>
<feature type="region of interest" description="Disordered" evidence="1">
    <location>
        <begin position="791"/>
        <end position="851"/>
    </location>
</feature>
<dbReference type="RefSeq" id="XP_029310388.1">
    <property type="nucleotide sequence ID" value="XM_029454528.1"/>
</dbReference>
<dbReference type="InterPro" id="IPR040647">
    <property type="entry name" value="SPIN-DOC_Znf-C2H2"/>
</dbReference>
<evidence type="ECO:0000313" key="3">
    <source>
        <dbReference type="Proteomes" id="UP000504630"/>
    </source>
</evidence>
<feature type="compositionally biased region" description="Low complexity" evidence="1">
    <location>
        <begin position="106"/>
        <end position="121"/>
    </location>
</feature>
<keyword evidence="3" id="KW-1185">Reference proteome</keyword>
<dbReference type="RefSeq" id="XP_029310389.1">
    <property type="nucleotide sequence ID" value="XM_029454529.1"/>
</dbReference>
<dbReference type="PANTHER" id="PTHR34589">
    <property type="entry name" value="SIMILAR TO RIKEN CDNA 2700081O15"/>
    <property type="match status" value="1"/>
</dbReference>
<dbReference type="InterPro" id="IPR052675">
    <property type="entry name" value="ZnF_transloc-Spindlin_int"/>
</dbReference>
<feature type="region of interest" description="Disordered" evidence="1">
    <location>
        <begin position="90"/>
        <end position="124"/>
    </location>
</feature>
<feature type="region of interest" description="Disordered" evidence="1">
    <location>
        <begin position="1"/>
        <end position="72"/>
    </location>
</feature>
<gene>
    <name evidence="4 5 6" type="primary">LOC115023502</name>
</gene>
<dbReference type="OrthoDB" id="8962639at2759"/>
<accession>A0A6J2RJJ8</accession>
<dbReference type="RefSeq" id="XP_029310386.1">
    <property type="nucleotide sequence ID" value="XM_029454526.1"/>
</dbReference>
<dbReference type="KEGG" id="cgob:115023502"/>
<evidence type="ECO:0000259" key="2">
    <source>
        <dbReference type="Pfam" id="PF18658"/>
    </source>
</evidence>
<feature type="region of interest" description="Disordered" evidence="1">
    <location>
        <begin position="921"/>
        <end position="1011"/>
    </location>
</feature>
<evidence type="ECO:0000256" key="1">
    <source>
        <dbReference type="SAM" id="MobiDB-lite"/>
    </source>
</evidence>
<feature type="compositionally biased region" description="Basic residues" evidence="1">
    <location>
        <begin position="41"/>
        <end position="50"/>
    </location>
</feature>
<organism evidence="3 4">
    <name type="scientific">Cottoperca gobio</name>
    <name type="common">Frogmouth</name>
    <name type="synonym">Aphritis gobio</name>
    <dbReference type="NCBI Taxonomy" id="56716"/>
    <lineage>
        <taxon>Eukaryota</taxon>
        <taxon>Metazoa</taxon>
        <taxon>Chordata</taxon>
        <taxon>Craniata</taxon>
        <taxon>Vertebrata</taxon>
        <taxon>Euteleostomi</taxon>
        <taxon>Actinopterygii</taxon>
        <taxon>Neopterygii</taxon>
        <taxon>Teleostei</taxon>
        <taxon>Neoteleostei</taxon>
        <taxon>Acanthomorphata</taxon>
        <taxon>Eupercaria</taxon>
        <taxon>Perciformes</taxon>
        <taxon>Notothenioidei</taxon>
        <taxon>Bovichtidae</taxon>
        <taxon>Cottoperca</taxon>
    </lineage>
</organism>
<proteinExistence type="predicted"/>
<feature type="compositionally biased region" description="Polar residues" evidence="1">
    <location>
        <begin position="791"/>
        <end position="800"/>
    </location>
</feature>
<evidence type="ECO:0000313" key="6">
    <source>
        <dbReference type="RefSeq" id="XP_029310389.1"/>
    </source>
</evidence>
<feature type="compositionally biased region" description="Polar residues" evidence="1">
    <location>
        <begin position="926"/>
        <end position="943"/>
    </location>
</feature>
<feature type="domain" description="SPIN-DOC-like zinc-finger" evidence="2">
    <location>
        <begin position="1388"/>
        <end position="1448"/>
    </location>
</feature>
<dbReference type="GO" id="GO:0045892">
    <property type="term" value="P:negative regulation of DNA-templated transcription"/>
    <property type="evidence" value="ECO:0007669"/>
    <property type="project" value="TreeGrafter"/>
</dbReference>
<dbReference type="PANTHER" id="PTHR34589:SF2">
    <property type="entry name" value="ZINC FINGER TRANSLOCATION-ASSOCIATED PROTEIN"/>
    <property type="match status" value="1"/>
</dbReference>
<feature type="region of interest" description="Disordered" evidence="1">
    <location>
        <begin position="1308"/>
        <end position="1344"/>
    </location>
</feature>
<feature type="compositionally biased region" description="Polar residues" evidence="1">
    <location>
        <begin position="1322"/>
        <end position="1344"/>
    </location>
</feature>
<evidence type="ECO:0000313" key="5">
    <source>
        <dbReference type="RefSeq" id="XP_029310388.1"/>
    </source>
</evidence>
<name>A0A6J2RJJ8_COTGO</name>
<feature type="compositionally biased region" description="Pro residues" evidence="1">
    <location>
        <begin position="832"/>
        <end position="847"/>
    </location>
</feature>
<sequence length="1474" mass="163081">MRTGWLSKIAMPTAKDKGGPMSHRYRPASEYDDATLTQKRQYWRTKKREQRAKLTECRRKSTHHSQGGKPLHLHAPAVMNSTLSSSYAAFSSPLQSNDDSNKTVDVSSAPNGGNGVGNSSVEATDNQKEKWLHTMELNKVLPQLPASCSTSAKADRHNTATEKCLTARGPVSRAVTSHTGTQLNNHSSVPPVRVIRTTNGSCAKTTPQPCVSMQGASVPKVQHKAQLALRIQPKLLPTNVTTGHTSPCVPVSIKTEGKTLNITPQSGTKSALVTMHRAKGVTNSQSSLEPEEERAAKRREQWRIKKREQRAKMAAQTAIARERTQSAEMTLQRQTAQKTGLVGSTILQHLPSQSFLRAAGQKQCHSRVRTSFTSVKRENYKPQSGAARLATIQAGRIKVQNPHENRTAQTAITCDVISVRKPGESKRKLPSYVHLSHVSRGISRCKTPRQRFIEAQKNFMIQRNIRCKSPFLASVFGIRNLPQINPNDTPEQIIAKRRQYWRLKKREQRAKLSMEVKVRLKEKDSLMRRVKRYQNILEEMRRARVMAQLAGSTLTHASETIGGFIKEDGTVTINIPQVPMDHNTAAPKSEEDGHAVCNDITKPQHQPNTKRRGITPIRVNQFPPLLRPAQVKVSFPLAGQSVNKPPRLLSIRPRTQFESTAVPNSHKLAIQTVSQLTLTHPETPQISVSGVSTARTDLGGCVMKMTVSNSALSLSALSLDPGLTEEERMAKKREYWRLKKREQRAARAARLKQGVLHARANATLQRRKAQKQVALNTGPLGRSLIKYTGNAQSLPNNSAPVTPHANEIKQESESVPAVDLNSQPEQAICPDINPPTSPSPPTAPQPEPDLALNADSQATTLLAVASMKKLLEESLSTVTHIKIESTAETSEQEMKANLPQNEVAPIAADLKLEIKSCQPDTDALVQASSPSPHLKDSSQSSETLPPLPTSNEVVLHPTCEHSSQTPSNFIVNPSMEASDGPSSPQRTPRLHTKKGDHESCCSSEPPKLHHLPMDQLQPQQQHCEQLCQAQEQCQNPPSAPGYFSVVTEYSGMMSLQRKREYWKLMKRQQRARLRARTKERQGECSSRLKNIQAPGQVIINTVKGVNTPAKRALQPKPSIASLTAVTSIPTVLVVSPTTCDAEHSPDIIQVKLPVTSISCSPRSDHTNVGPSLIVSNHQGSHKNQQQAMPVSKKWMSRSTGVDSVPSLPTLKPPDNPLSSINLHPIEPPQTPNTTLSPIKIPCAQLPSSTHMIQTSTKLAPASTMAPPKPIPGESQEDFLRRKREYWRIKKKEQRARKAIQDKGITPRRASNHLRPILPAEDLQTQDSGQWVSSSEESEHLMSTSEDTDLGCFQFSSYTAPVEDESELLSVDYGNNNDDEEDPVSDGVWRSRYLMDYDPLNQLLVCMVCGELQYSHSLEGVVAHIDEAHPDTLTLDPGEQRKILEAWDEQVSQRERFFTSQLQQHSGALAEAHRN</sequence>